<accession>A0A183U527</accession>
<keyword evidence="2" id="KW-1185">Reference proteome</keyword>
<dbReference type="Proteomes" id="UP000050794">
    <property type="component" value="Unassembled WGS sequence"/>
</dbReference>
<protein>
    <submittedName>
        <fullName evidence="1 3">Uncharacterized protein</fullName>
    </submittedName>
</protein>
<organism evidence="2 3">
    <name type="scientific">Toxocara canis</name>
    <name type="common">Canine roundworm</name>
    <dbReference type="NCBI Taxonomy" id="6265"/>
    <lineage>
        <taxon>Eukaryota</taxon>
        <taxon>Metazoa</taxon>
        <taxon>Ecdysozoa</taxon>
        <taxon>Nematoda</taxon>
        <taxon>Chromadorea</taxon>
        <taxon>Rhabditida</taxon>
        <taxon>Spirurina</taxon>
        <taxon>Ascaridomorpha</taxon>
        <taxon>Ascaridoidea</taxon>
        <taxon>Toxocaridae</taxon>
        <taxon>Toxocara</taxon>
    </lineage>
</organism>
<reference evidence="3" key="1">
    <citation type="submission" date="2016-06" db="UniProtKB">
        <authorList>
            <consortium name="WormBaseParasite"/>
        </authorList>
    </citation>
    <scope>IDENTIFICATION</scope>
</reference>
<gene>
    <name evidence="1" type="ORF">TCNE_LOCUS3597</name>
</gene>
<dbReference type="EMBL" id="UYWY01004773">
    <property type="protein sequence ID" value="VDM29314.1"/>
    <property type="molecule type" value="Genomic_DNA"/>
</dbReference>
<reference evidence="1 2" key="2">
    <citation type="submission" date="2018-11" db="EMBL/GenBank/DDBJ databases">
        <authorList>
            <consortium name="Pathogen Informatics"/>
        </authorList>
    </citation>
    <scope>NUCLEOTIDE SEQUENCE [LARGE SCALE GENOMIC DNA]</scope>
</reference>
<evidence type="ECO:0000313" key="3">
    <source>
        <dbReference type="WBParaSite" id="TCNE_0000359701-mRNA-1"/>
    </source>
</evidence>
<name>A0A183U527_TOXCA</name>
<sequence>MCLVAGSDFLRRGGEEGDGFDFSCRIIPIRVVNTWPTAPCWGRLGTENIASHSSTEPFVGPCLGSVLRAVIADVILLRPSRFQSGCLVHPFSLSQRCRMSLRTDARSVLCIAMLAVARLSVHY</sequence>
<evidence type="ECO:0000313" key="1">
    <source>
        <dbReference type="EMBL" id="VDM29314.1"/>
    </source>
</evidence>
<dbReference type="WBParaSite" id="TCNE_0000359701-mRNA-1">
    <property type="protein sequence ID" value="TCNE_0000359701-mRNA-1"/>
    <property type="gene ID" value="TCNE_0000359701"/>
</dbReference>
<evidence type="ECO:0000313" key="2">
    <source>
        <dbReference type="Proteomes" id="UP000050794"/>
    </source>
</evidence>
<proteinExistence type="predicted"/>
<dbReference type="AlphaFoldDB" id="A0A183U527"/>